<dbReference type="EMBL" id="NHMK01000003">
    <property type="protein sequence ID" value="OWL98985.1"/>
    <property type="molecule type" value="Genomic_DNA"/>
</dbReference>
<feature type="region of interest" description="Disordered" evidence="1">
    <location>
        <begin position="1"/>
        <end position="24"/>
    </location>
</feature>
<reference evidence="2 3" key="1">
    <citation type="submission" date="2017-05" db="EMBL/GenBank/DDBJ databases">
        <title>De novo genome assembly of Deniococcus indicus strain DR1.</title>
        <authorList>
            <person name="Chauhan D."/>
            <person name="Yennamalli R.M."/>
            <person name="Priyadarshini R."/>
        </authorList>
    </citation>
    <scope>NUCLEOTIDE SEQUENCE [LARGE SCALE GENOMIC DNA]</scope>
    <source>
        <strain evidence="2 3">DR1</strain>
    </source>
</reference>
<comment type="caution">
    <text evidence="2">The sequence shown here is derived from an EMBL/GenBank/DDBJ whole genome shotgun (WGS) entry which is preliminary data.</text>
</comment>
<accession>A0A246BTI4</accession>
<organism evidence="2 3">
    <name type="scientific">Deinococcus indicus</name>
    <dbReference type="NCBI Taxonomy" id="223556"/>
    <lineage>
        <taxon>Bacteria</taxon>
        <taxon>Thermotogati</taxon>
        <taxon>Deinococcota</taxon>
        <taxon>Deinococci</taxon>
        <taxon>Deinococcales</taxon>
        <taxon>Deinococcaceae</taxon>
        <taxon>Deinococcus</taxon>
    </lineage>
</organism>
<evidence type="ECO:0000256" key="1">
    <source>
        <dbReference type="SAM" id="MobiDB-lite"/>
    </source>
</evidence>
<gene>
    <name evidence="2" type="ORF">CBQ26_00565</name>
</gene>
<evidence type="ECO:0000313" key="3">
    <source>
        <dbReference type="Proteomes" id="UP000197208"/>
    </source>
</evidence>
<name>A0A246BTI4_9DEIO</name>
<proteinExistence type="predicted"/>
<keyword evidence="3" id="KW-1185">Reference proteome</keyword>
<evidence type="ECO:0000313" key="2">
    <source>
        <dbReference type="EMBL" id="OWL98985.1"/>
    </source>
</evidence>
<dbReference type="AlphaFoldDB" id="A0A246BTI4"/>
<dbReference type="Proteomes" id="UP000197208">
    <property type="component" value="Unassembled WGS sequence"/>
</dbReference>
<protein>
    <submittedName>
        <fullName evidence="2">Uncharacterized protein</fullName>
    </submittedName>
</protein>
<sequence>MWSVTARDGVTGEQDARPMVGGQRAPCRGRKVRVLWLRWAVQPRPPRGGSCRKASFRRAHEVGQDSPEARFRVRVAQLVQGVQQQVGRDAGSVGVGGAALQFGSDDMG</sequence>